<dbReference type="InterPro" id="IPR052723">
    <property type="entry name" value="Acyl-CoA_thioesterase_PaaI"/>
</dbReference>
<organism evidence="1 2">
    <name type="scientific">Paenibacillus baekrokdamisoli</name>
    <dbReference type="NCBI Taxonomy" id="1712516"/>
    <lineage>
        <taxon>Bacteria</taxon>
        <taxon>Bacillati</taxon>
        <taxon>Bacillota</taxon>
        <taxon>Bacilli</taxon>
        <taxon>Bacillales</taxon>
        <taxon>Paenibacillaceae</taxon>
        <taxon>Paenibacillus</taxon>
    </lineage>
</organism>
<gene>
    <name evidence="1" type="ORF">Back11_40830</name>
</gene>
<evidence type="ECO:0000313" key="1">
    <source>
        <dbReference type="EMBL" id="BBH22738.1"/>
    </source>
</evidence>
<sequence>MTEEGANQQADLSEDLLKLGELAKSTFWGYLGCEIVHAEKERVTISLHAQSQHLNLLRLIHGGVLASMIDNAMGLVALQIYPDGQTVTAYMNVHYLKSRGASILTCEAELIHSSRRTLTLRSSIFGEDGELLAWGSGTYRRVN</sequence>
<dbReference type="InterPro" id="IPR003736">
    <property type="entry name" value="PAAI_dom"/>
</dbReference>
<proteinExistence type="predicted"/>
<dbReference type="Proteomes" id="UP000275368">
    <property type="component" value="Chromosome"/>
</dbReference>
<protein>
    <submittedName>
        <fullName evidence="1">Uncharacterized protein</fullName>
    </submittedName>
</protein>
<dbReference type="OrthoDB" id="2139465at2"/>
<reference evidence="1 2" key="1">
    <citation type="submission" date="2018-11" db="EMBL/GenBank/DDBJ databases">
        <title>Complete genome sequence of Paenibacillus baekrokdamisoli strain KCTC 33723.</title>
        <authorList>
            <person name="Kang S.W."/>
            <person name="Lee K.C."/>
            <person name="Kim K.K."/>
            <person name="Kim J.S."/>
            <person name="Kim D.S."/>
            <person name="Ko S.H."/>
            <person name="Yang S.H."/>
            <person name="Lee J.S."/>
        </authorList>
    </citation>
    <scope>NUCLEOTIDE SEQUENCE [LARGE SCALE GENOMIC DNA]</scope>
    <source>
        <strain evidence="1 2">KCTC 33723</strain>
    </source>
</reference>
<keyword evidence="2" id="KW-1185">Reference proteome</keyword>
<dbReference type="GO" id="GO:0016289">
    <property type="term" value="F:acyl-CoA hydrolase activity"/>
    <property type="evidence" value="ECO:0007669"/>
    <property type="project" value="TreeGrafter"/>
</dbReference>
<dbReference type="EMBL" id="AP019308">
    <property type="protein sequence ID" value="BBH22738.1"/>
    <property type="molecule type" value="Genomic_DNA"/>
</dbReference>
<evidence type="ECO:0000313" key="2">
    <source>
        <dbReference type="Proteomes" id="UP000275368"/>
    </source>
</evidence>
<dbReference type="RefSeq" id="WP_125661317.1">
    <property type="nucleotide sequence ID" value="NZ_AP019308.1"/>
</dbReference>
<dbReference type="NCBIfam" id="TIGR00369">
    <property type="entry name" value="unchar_dom_1"/>
    <property type="match status" value="1"/>
</dbReference>
<dbReference type="PANTHER" id="PTHR42856">
    <property type="entry name" value="ACYL-COENZYME A THIOESTERASE PAAI"/>
    <property type="match status" value="1"/>
</dbReference>
<dbReference type="KEGG" id="pbk:Back11_40830"/>
<dbReference type="AlphaFoldDB" id="A0A3G9JFB9"/>
<dbReference type="SUPFAM" id="SSF54637">
    <property type="entry name" value="Thioesterase/thiol ester dehydrase-isomerase"/>
    <property type="match status" value="1"/>
</dbReference>
<dbReference type="Pfam" id="PF03061">
    <property type="entry name" value="4HBT"/>
    <property type="match status" value="1"/>
</dbReference>
<accession>A0A3G9JFB9</accession>
<name>A0A3G9JFB9_9BACL</name>
<dbReference type="Gene3D" id="3.10.129.10">
    <property type="entry name" value="Hotdog Thioesterase"/>
    <property type="match status" value="1"/>
</dbReference>
<dbReference type="InterPro" id="IPR029069">
    <property type="entry name" value="HotDog_dom_sf"/>
</dbReference>
<dbReference type="InterPro" id="IPR006683">
    <property type="entry name" value="Thioestr_dom"/>
</dbReference>
<dbReference type="CDD" id="cd03443">
    <property type="entry name" value="PaaI_thioesterase"/>
    <property type="match status" value="1"/>
</dbReference>
<dbReference type="PANTHER" id="PTHR42856:SF1">
    <property type="entry name" value="ACYL-COENZYME A THIOESTERASE PAAI"/>
    <property type="match status" value="1"/>
</dbReference>